<dbReference type="InterPro" id="IPR036922">
    <property type="entry name" value="Rieske_2Fe-2S_sf"/>
</dbReference>
<proteinExistence type="predicted"/>
<reference evidence="6" key="1">
    <citation type="submission" date="2023-08" db="EMBL/GenBank/DDBJ databases">
        <title>Reference Genome Resource for the Citrus Pathogen Phytophthora citrophthora.</title>
        <authorList>
            <person name="Moller H."/>
            <person name="Coetzee B."/>
            <person name="Rose L.J."/>
            <person name="Van Niekerk J.M."/>
        </authorList>
    </citation>
    <scope>NUCLEOTIDE SEQUENCE</scope>
    <source>
        <strain evidence="6">STE-U-9442</strain>
    </source>
</reference>
<dbReference type="GO" id="GO:0042128">
    <property type="term" value="P:nitrate assimilation"/>
    <property type="evidence" value="ECO:0007669"/>
    <property type="project" value="UniProtKB-KW"/>
</dbReference>
<dbReference type="GO" id="GO:0008942">
    <property type="term" value="F:nitrite reductase [NAD(P)H] activity"/>
    <property type="evidence" value="ECO:0007669"/>
    <property type="project" value="InterPro"/>
</dbReference>
<evidence type="ECO:0000256" key="3">
    <source>
        <dbReference type="ARBA" id="ARBA00023004"/>
    </source>
</evidence>
<keyword evidence="4" id="KW-0411">Iron-sulfur</keyword>
<dbReference type="PANTHER" id="PTHR21496:SF25">
    <property type="entry name" value="RIESKE DOMAIN-CONTAINING PROTEIN"/>
    <property type="match status" value="1"/>
</dbReference>
<keyword evidence="2" id="KW-0479">Metal-binding</keyword>
<dbReference type="PANTHER" id="PTHR21496">
    <property type="entry name" value="FERREDOXIN-RELATED"/>
    <property type="match status" value="1"/>
</dbReference>
<evidence type="ECO:0000313" key="7">
    <source>
        <dbReference type="Proteomes" id="UP001259832"/>
    </source>
</evidence>
<dbReference type="Pfam" id="PF22543">
    <property type="entry name" value="Rieske_4"/>
    <property type="match status" value="1"/>
</dbReference>
<dbReference type="InterPro" id="IPR017941">
    <property type="entry name" value="Rieske_2Fe-2S"/>
</dbReference>
<dbReference type="AlphaFoldDB" id="A0AAD9GJ51"/>
<dbReference type="SUPFAM" id="SSF50022">
    <property type="entry name" value="ISP domain"/>
    <property type="match status" value="1"/>
</dbReference>
<dbReference type="InterPro" id="IPR054716">
    <property type="entry name" value="Sol_Rieske_ferrdox_dom"/>
</dbReference>
<keyword evidence="1" id="KW-0001">2Fe-2S</keyword>
<feature type="domain" description="Rieske" evidence="5">
    <location>
        <begin position="83"/>
        <end position="186"/>
    </location>
</feature>
<dbReference type="GO" id="GO:0051537">
    <property type="term" value="F:2 iron, 2 sulfur cluster binding"/>
    <property type="evidence" value="ECO:0007669"/>
    <property type="project" value="UniProtKB-KW"/>
</dbReference>
<organism evidence="6 7">
    <name type="scientific">Phytophthora citrophthora</name>
    <dbReference type="NCBI Taxonomy" id="4793"/>
    <lineage>
        <taxon>Eukaryota</taxon>
        <taxon>Sar</taxon>
        <taxon>Stramenopiles</taxon>
        <taxon>Oomycota</taxon>
        <taxon>Peronosporomycetes</taxon>
        <taxon>Peronosporales</taxon>
        <taxon>Peronosporaceae</taxon>
        <taxon>Phytophthora</taxon>
    </lineage>
</organism>
<dbReference type="Gene3D" id="2.102.10.10">
    <property type="entry name" value="Rieske [2Fe-2S] iron-sulphur domain"/>
    <property type="match status" value="1"/>
</dbReference>
<keyword evidence="3" id="KW-0408">Iron</keyword>
<gene>
    <name evidence="6" type="ORF">P3T76_008806</name>
</gene>
<sequence>MFYVFTSELRLEFTLIIGRDRRKAMNRLHLDLSWEEDEVEAEPPLRWNRNREDHDDDRYLWFSTYVRPSDVVEATEHRPQYEYTVTGRKRIKPGSRKTTLGTKVTVNGKTVAIFKYGGGFYAIQNACPHQAASLHLGDIEDIDGTLCISCPRHKWPFSLEDGQCIIPVNRQAECYPIRVRQERDGSKILYVGFTAITTALFHDDSF</sequence>
<accession>A0AAD9GJ51</accession>
<evidence type="ECO:0000259" key="5">
    <source>
        <dbReference type="PROSITE" id="PS51296"/>
    </source>
</evidence>
<evidence type="ECO:0000256" key="4">
    <source>
        <dbReference type="ARBA" id="ARBA00023014"/>
    </source>
</evidence>
<dbReference type="EMBL" id="JASMQC010000016">
    <property type="protein sequence ID" value="KAK1939422.1"/>
    <property type="molecule type" value="Genomic_DNA"/>
</dbReference>
<dbReference type="Proteomes" id="UP001259832">
    <property type="component" value="Unassembled WGS sequence"/>
</dbReference>
<dbReference type="PROSITE" id="PS51296">
    <property type="entry name" value="RIESKE"/>
    <property type="match status" value="1"/>
</dbReference>
<dbReference type="GO" id="GO:0046872">
    <property type="term" value="F:metal ion binding"/>
    <property type="evidence" value="ECO:0007669"/>
    <property type="project" value="UniProtKB-KW"/>
</dbReference>
<keyword evidence="7" id="KW-1185">Reference proteome</keyword>
<evidence type="ECO:0000313" key="6">
    <source>
        <dbReference type="EMBL" id="KAK1939422.1"/>
    </source>
</evidence>
<protein>
    <submittedName>
        <fullName evidence="6">Rieske domain-containing protein</fullName>
    </submittedName>
</protein>
<comment type="caution">
    <text evidence="6">The sequence shown here is derived from an EMBL/GenBank/DDBJ whole genome shotgun (WGS) entry which is preliminary data.</text>
</comment>
<evidence type="ECO:0000256" key="2">
    <source>
        <dbReference type="ARBA" id="ARBA00022723"/>
    </source>
</evidence>
<evidence type="ECO:0000256" key="1">
    <source>
        <dbReference type="ARBA" id="ARBA00022714"/>
    </source>
</evidence>
<name>A0AAD9GJ51_9STRA</name>